<proteinExistence type="predicted"/>
<evidence type="ECO:0000313" key="2">
    <source>
        <dbReference type="WBParaSite" id="GPLIN_000406300"/>
    </source>
</evidence>
<dbReference type="WBParaSite" id="GPLIN_000406300">
    <property type="protein sequence ID" value="GPLIN_000406300"/>
    <property type="gene ID" value="GPLIN_000406300"/>
</dbReference>
<dbReference type="InterPro" id="IPR013870">
    <property type="entry name" value="Ribosomal_mL54"/>
</dbReference>
<keyword evidence="1" id="KW-1185">Reference proteome</keyword>
<dbReference type="AlphaFoldDB" id="A0A183BTX7"/>
<dbReference type="Proteomes" id="UP000050741">
    <property type="component" value="Unassembled WGS sequence"/>
</dbReference>
<organism evidence="1 2">
    <name type="scientific">Globodera pallida</name>
    <name type="common">Potato cyst nematode worm</name>
    <name type="synonym">Heterodera pallida</name>
    <dbReference type="NCBI Taxonomy" id="36090"/>
    <lineage>
        <taxon>Eukaryota</taxon>
        <taxon>Metazoa</taxon>
        <taxon>Ecdysozoa</taxon>
        <taxon>Nematoda</taxon>
        <taxon>Chromadorea</taxon>
        <taxon>Rhabditida</taxon>
        <taxon>Tylenchina</taxon>
        <taxon>Tylenchomorpha</taxon>
        <taxon>Tylenchoidea</taxon>
        <taxon>Heteroderidae</taxon>
        <taxon>Heteroderinae</taxon>
        <taxon>Globodera</taxon>
    </lineage>
</organism>
<name>A0A183BTX7_GLOPA</name>
<evidence type="ECO:0000313" key="1">
    <source>
        <dbReference type="Proteomes" id="UP000050741"/>
    </source>
</evidence>
<accession>A0A183BTX7</accession>
<reference evidence="1" key="1">
    <citation type="submission" date="2014-05" db="EMBL/GenBank/DDBJ databases">
        <title>The genome and life-stage specific transcriptomes of Globodera pallida elucidate key aspects of plant parasitism by a cyst nematode.</title>
        <authorList>
            <person name="Cotton J.A."/>
            <person name="Lilley C.J."/>
            <person name="Jones L.M."/>
            <person name="Kikuchi T."/>
            <person name="Reid A.J."/>
            <person name="Thorpe P."/>
            <person name="Tsai I.J."/>
            <person name="Beasley H."/>
            <person name="Blok V."/>
            <person name="Cock P.J.A."/>
            <person name="Van den Akker S.E."/>
            <person name="Holroyd N."/>
            <person name="Hunt M."/>
            <person name="Mantelin S."/>
            <person name="Naghra H."/>
            <person name="Pain A."/>
            <person name="Palomares-Rius J.E."/>
            <person name="Zarowiecki M."/>
            <person name="Berriman M."/>
            <person name="Jones J.T."/>
            <person name="Urwin P.E."/>
        </authorList>
    </citation>
    <scope>NUCLEOTIDE SEQUENCE [LARGE SCALE GENOMIC DNA]</scope>
    <source>
        <strain evidence="1">Lindley</strain>
    </source>
</reference>
<sequence length="191" mass="22623">MLISKTAASVVQRRNFAAPPKKSSNLPEEQEESFVDVENAKQLCKYVCINYEVNVEGPGPAIKPDTEYPEWLFKLDTEPSKELEDLDPECDGWKYWEKWEERRQQQMLRHDELKYKYFWLQHSPALGTHLRFTQEKYKSHKFLTIPVTTPGLYLKHTRRRRLGQSWWKSLEESEQLMKTNDGWGTGAVTRN</sequence>
<dbReference type="Pfam" id="PF08561">
    <property type="entry name" value="Ribosomal_L37"/>
    <property type="match status" value="1"/>
</dbReference>
<reference evidence="2" key="2">
    <citation type="submission" date="2016-06" db="UniProtKB">
        <authorList>
            <consortium name="WormBaseParasite"/>
        </authorList>
    </citation>
    <scope>IDENTIFICATION</scope>
</reference>
<protein>
    <submittedName>
        <fullName evidence="2">39S ribosomal protein L54, mitochondrial</fullName>
    </submittedName>
</protein>